<dbReference type="Proteomes" id="UP000636800">
    <property type="component" value="Chromosome 13"/>
</dbReference>
<accession>A0A835UA29</accession>
<dbReference type="InterPro" id="IPR025846">
    <property type="entry name" value="TBL_N"/>
</dbReference>
<feature type="compositionally biased region" description="Polar residues" evidence="8">
    <location>
        <begin position="83"/>
        <end position="98"/>
    </location>
</feature>
<reference evidence="11 12" key="1">
    <citation type="journal article" date="2020" name="Nat. Food">
        <title>A phased Vanilla planifolia genome enables genetic improvement of flavour and production.</title>
        <authorList>
            <person name="Hasing T."/>
            <person name="Tang H."/>
            <person name="Brym M."/>
            <person name="Khazi F."/>
            <person name="Huang T."/>
            <person name="Chambers A.H."/>
        </authorList>
    </citation>
    <scope>NUCLEOTIDE SEQUENCE [LARGE SCALE GENOMIC DNA]</scope>
    <source>
        <tissue evidence="11">Leaf</tissue>
    </source>
</reference>
<comment type="similarity">
    <text evidence="2">Belongs to the PC-esterase family. TBL subfamily.</text>
</comment>
<dbReference type="GO" id="GO:0000139">
    <property type="term" value="C:Golgi membrane"/>
    <property type="evidence" value="ECO:0007669"/>
    <property type="project" value="UniProtKB-SubCell"/>
</dbReference>
<dbReference type="PANTHER" id="PTHR32285:SF38">
    <property type="entry name" value="OS01G0614300 PROTEIN"/>
    <property type="match status" value="1"/>
</dbReference>
<dbReference type="OrthoDB" id="295656at2759"/>
<evidence type="ECO:0000256" key="8">
    <source>
        <dbReference type="SAM" id="MobiDB-lite"/>
    </source>
</evidence>
<evidence type="ECO:0000313" key="12">
    <source>
        <dbReference type="Proteomes" id="UP000636800"/>
    </source>
</evidence>
<dbReference type="PANTHER" id="PTHR32285">
    <property type="entry name" value="PROTEIN TRICHOME BIREFRINGENCE-LIKE 9-RELATED"/>
    <property type="match status" value="1"/>
</dbReference>
<sequence>MGPLEMLQSLHQFSATLKDANYSSYSVELLRSLQFKSLKCIFLLSLYCSDKRDGPATAVSEVLHHGLDLHLLPHPKLTPPPSDQNKQVAHSPQPNSPLDATPKQARVQNAAAAPSSRPLQPQTSNLASQPKPLPRTQSKICNLFEGKWVYDPQRYPLYSEKECPFLSQQVNCQKNGRPDSDYMHWRWEAQGCRIPRFNGTDMLERLRGKRVVIVGDSLNRNQWESLACLLYSSLPPSRTIVKNGASYKLFQAMDYKSSVEFYWSPFLVNVEETQTGDKVLKLDHMPPESRRWKGAHVLVFNTAHWWTHSGRMRSWKYYERKGKLVEEMKRDYAYEIAMRTWARWIDRHVNSSRTRVFFRSVSPEHKRTNLHWCYNQTNPITSERYIKTFPSSMASILERTIQEMRTRVTYLNVTGLSELRRDGHTSLYTTRKGVILTNEERKSPEKYADCSHWCLPGIPDTWNTLLYASIVRLPSAIM</sequence>
<comment type="caution">
    <text evidence="11">The sequence shown here is derived from an EMBL/GenBank/DDBJ whole genome shotgun (WGS) entry which is preliminary data.</text>
</comment>
<evidence type="ECO:0000259" key="9">
    <source>
        <dbReference type="Pfam" id="PF13839"/>
    </source>
</evidence>
<evidence type="ECO:0000256" key="4">
    <source>
        <dbReference type="ARBA" id="ARBA00022968"/>
    </source>
</evidence>
<proteinExistence type="inferred from homology"/>
<dbReference type="GO" id="GO:1990538">
    <property type="term" value="F:xylan O-acetyltransferase activity"/>
    <property type="evidence" value="ECO:0007669"/>
    <property type="project" value="UniProtKB-ARBA"/>
</dbReference>
<feature type="domain" description="Trichome birefringence-like N-terminal" evidence="10">
    <location>
        <begin position="141"/>
        <end position="192"/>
    </location>
</feature>
<keyword evidence="4" id="KW-0735">Signal-anchor</keyword>
<keyword evidence="7" id="KW-0472">Membrane</keyword>
<organism evidence="11 12">
    <name type="scientific">Vanilla planifolia</name>
    <name type="common">Vanilla</name>
    <dbReference type="NCBI Taxonomy" id="51239"/>
    <lineage>
        <taxon>Eukaryota</taxon>
        <taxon>Viridiplantae</taxon>
        <taxon>Streptophyta</taxon>
        <taxon>Embryophyta</taxon>
        <taxon>Tracheophyta</taxon>
        <taxon>Spermatophyta</taxon>
        <taxon>Magnoliopsida</taxon>
        <taxon>Liliopsida</taxon>
        <taxon>Asparagales</taxon>
        <taxon>Orchidaceae</taxon>
        <taxon>Vanilloideae</taxon>
        <taxon>Vanilleae</taxon>
        <taxon>Vanilla</taxon>
    </lineage>
</organism>
<evidence type="ECO:0008006" key="13">
    <source>
        <dbReference type="Google" id="ProtNLM"/>
    </source>
</evidence>
<feature type="compositionally biased region" description="Polar residues" evidence="8">
    <location>
        <begin position="117"/>
        <end position="128"/>
    </location>
</feature>
<evidence type="ECO:0000256" key="5">
    <source>
        <dbReference type="ARBA" id="ARBA00022989"/>
    </source>
</evidence>
<evidence type="ECO:0000256" key="2">
    <source>
        <dbReference type="ARBA" id="ARBA00007727"/>
    </source>
</evidence>
<evidence type="ECO:0000259" key="10">
    <source>
        <dbReference type="Pfam" id="PF14416"/>
    </source>
</evidence>
<keyword evidence="12" id="KW-1185">Reference proteome</keyword>
<evidence type="ECO:0000313" key="11">
    <source>
        <dbReference type="EMBL" id="KAG0455319.1"/>
    </source>
</evidence>
<gene>
    <name evidence="11" type="ORF">HPP92_024611</name>
</gene>
<dbReference type="EMBL" id="JADCNL010000013">
    <property type="protein sequence ID" value="KAG0455319.1"/>
    <property type="molecule type" value="Genomic_DNA"/>
</dbReference>
<evidence type="ECO:0000256" key="7">
    <source>
        <dbReference type="ARBA" id="ARBA00023136"/>
    </source>
</evidence>
<dbReference type="Pfam" id="PF14416">
    <property type="entry name" value="PMR5N"/>
    <property type="match status" value="1"/>
</dbReference>
<feature type="region of interest" description="Disordered" evidence="8">
    <location>
        <begin position="73"/>
        <end position="134"/>
    </location>
</feature>
<feature type="domain" description="Trichome birefringence-like C-terminal" evidence="9">
    <location>
        <begin position="194"/>
        <end position="468"/>
    </location>
</feature>
<keyword evidence="3" id="KW-0812">Transmembrane</keyword>
<dbReference type="InterPro" id="IPR026057">
    <property type="entry name" value="TBL_C"/>
</dbReference>
<keyword evidence="6" id="KW-0333">Golgi apparatus</keyword>
<dbReference type="AlphaFoldDB" id="A0A835UA29"/>
<evidence type="ECO:0000256" key="6">
    <source>
        <dbReference type="ARBA" id="ARBA00023034"/>
    </source>
</evidence>
<dbReference type="Pfam" id="PF13839">
    <property type="entry name" value="PC-Esterase"/>
    <property type="match status" value="1"/>
</dbReference>
<dbReference type="InterPro" id="IPR029962">
    <property type="entry name" value="TBL"/>
</dbReference>
<name>A0A835UA29_VANPL</name>
<comment type="subcellular location">
    <subcellularLocation>
        <location evidence="1">Golgi apparatus membrane</location>
        <topology evidence="1">Single-pass type II membrane protein</topology>
    </subcellularLocation>
</comment>
<protein>
    <recommendedName>
        <fullName evidence="13">Trichome birefringence-like N-terminal domain-containing protein</fullName>
    </recommendedName>
</protein>
<evidence type="ECO:0000256" key="1">
    <source>
        <dbReference type="ARBA" id="ARBA00004323"/>
    </source>
</evidence>
<evidence type="ECO:0000256" key="3">
    <source>
        <dbReference type="ARBA" id="ARBA00022692"/>
    </source>
</evidence>
<keyword evidence="5" id="KW-1133">Transmembrane helix</keyword>